<keyword evidence="2" id="KW-0805">Transcription regulation</keyword>
<evidence type="ECO:0000256" key="6">
    <source>
        <dbReference type="SAM" id="MobiDB-lite"/>
    </source>
</evidence>
<dbReference type="RefSeq" id="XP_013261725.1">
    <property type="nucleotide sequence ID" value="XM_013406271.1"/>
</dbReference>
<dbReference type="Pfam" id="PF00172">
    <property type="entry name" value="Zn_clus"/>
    <property type="match status" value="1"/>
</dbReference>
<organism evidence="8 9">
    <name type="scientific">Exophiala aquamarina CBS 119918</name>
    <dbReference type="NCBI Taxonomy" id="1182545"/>
    <lineage>
        <taxon>Eukaryota</taxon>
        <taxon>Fungi</taxon>
        <taxon>Dikarya</taxon>
        <taxon>Ascomycota</taxon>
        <taxon>Pezizomycotina</taxon>
        <taxon>Eurotiomycetes</taxon>
        <taxon>Chaetothyriomycetidae</taxon>
        <taxon>Chaetothyriales</taxon>
        <taxon>Herpotrichiellaceae</taxon>
        <taxon>Exophiala</taxon>
    </lineage>
</organism>
<evidence type="ECO:0000259" key="7">
    <source>
        <dbReference type="PROSITE" id="PS50048"/>
    </source>
</evidence>
<dbReference type="GO" id="GO:0005634">
    <property type="term" value="C:nucleus"/>
    <property type="evidence" value="ECO:0007669"/>
    <property type="project" value="TreeGrafter"/>
</dbReference>
<evidence type="ECO:0000256" key="3">
    <source>
        <dbReference type="ARBA" id="ARBA00023125"/>
    </source>
</evidence>
<dbReference type="VEuPathDB" id="FungiDB:A1O9_03979"/>
<dbReference type="PANTHER" id="PTHR47424">
    <property type="entry name" value="REGULATORY PROTEIN GAL4"/>
    <property type="match status" value="1"/>
</dbReference>
<dbReference type="CDD" id="cd00067">
    <property type="entry name" value="GAL4"/>
    <property type="match status" value="1"/>
</dbReference>
<dbReference type="Pfam" id="PF04082">
    <property type="entry name" value="Fungal_trans"/>
    <property type="match status" value="1"/>
</dbReference>
<keyword evidence="3" id="KW-0238">DNA-binding</keyword>
<keyword evidence="1" id="KW-0479">Metal-binding</keyword>
<evidence type="ECO:0000256" key="4">
    <source>
        <dbReference type="ARBA" id="ARBA00023163"/>
    </source>
</evidence>
<proteinExistence type="predicted"/>
<feature type="region of interest" description="Disordered" evidence="6">
    <location>
        <begin position="169"/>
        <end position="204"/>
    </location>
</feature>
<feature type="domain" description="Zn(2)-C6 fungal-type" evidence="7">
    <location>
        <begin position="29"/>
        <end position="58"/>
    </location>
</feature>
<dbReference type="InterPro" id="IPR051127">
    <property type="entry name" value="Fungal_SecMet_Regulators"/>
</dbReference>
<dbReference type="HOGENOM" id="CLU_008828_1_0_1"/>
<feature type="compositionally biased region" description="Polar residues" evidence="6">
    <location>
        <begin position="102"/>
        <end position="127"/>
    </location>
</feature>
<evidence type="ECO:0000256" key="2">
    <source>
        <dbReference type="ARBA" id="ARBA00023015"/>
    </source>
</evidence>
<evidence type="ECO:0000313" key="8">
    <source>
        <dbReference type="EMBL" id="KEF59135.1"/>
    </source>
</evidence>
<evidence type="ECO:0000256" key="1">
    <source>
        <dbReference type="ARBA" id="ARBA00022723"/>
    </source>
</evidence>
<dbReference type="GO" id="GO:0000978">
    <property type="term" value="F:RNA polymerase II cis-regulatory region sequence-specific DNA binding"/>
    <property type="evidence" value="ECO:0007669"/>
    <property type="project" value="TreeGrafter"/>
</dbReference>
<sequence length="747" mass="83684">MINHQSRVKRRSRAKNPADRKRAVYVEQACAVCKTRKIKCDGSHPCDPCRRRSLDCRYARSPLDAAQQLSDSPSSTSSVVKSRGLTELNELVSALQAKVASLEQQQPNQPGTKSPYRQNPQRVSNSLGDEADKGTSAQNHLSLFAGPTSSNFSFSLARLMLDQENAPEARTTDLELDPDLAGSVSLDRETDEDEEAGITRAPDLQQDFTASDSLHGLEKSYALQLIQIYHECVGVLHPIIDIPSLKTQVDLLWPNPDVPCPDSRLATSTEKQLTHLRMVLAIGLLADGGGSSTMSEKIYNELQPAVTNVVFAKTFSLQGQILLLLMAFFHMFKDDCRLASRYVAIACRLMIEAGLHQKHILTRRFVQSEARAKVINVLVTSIILDRQLNFNAGLPFTLKDADIDITEIDTLNPYTKAMTSYIRIGPPAWAAVTDERGRLKQRIKDEDFDYVDYQVQRWHDSLPAYLRFDTDSTGANGIRDCNTPIDRGTQVLRYILYLRANQFRIVVMRPLLFSSQTYTANIKRVRIVAHIAYDTIERITEMNDKYDLYRRLQPILNLFLSSALSTLFLVYIHSLREERSPTNDNTTSLPDFIQMVRDGLNKGLELIQSYSTFRSSKLLWQKFAGPQGLLPRLGLAEKTENADMTASAVHTSMSTDVLSNPSTAFDNSDESHLNAQRYGMESVPGPFNPAYAYPSAGGFAPVDAANPFEVHGITTEYSPLPFLNMNPLLVSNDIDVFYDDMWGNTMF</sequence>
<keyword evidence="9" id="KW-1185">Reference proteome</keyword>
<dbReference type="InterPro" id="IPR001138">
    <property type="entry name" value="Zn2Cys6_DnaBD"/>
</dbReference>
<name>A0A072PUC3_9EURO</name>
<dbReference type="PROSITE" id="PS50048">
    <property type="entry name" value="ZN2_CY6_FUNGAL_2"/>
    <property type="match status" value="1"/>
</dbReference>
<dbReference type="GO" id="GO:0000981">
    <property type="term" value="F:DNA-binding transcription factor activity, RNA polymerase II-specific"/>
    <property type="evidence" value="ECO:0007669"/>
    <property type="project" value="InterPro"/>
</dbReference>
<feature type="compositionally biased region" description="Basic residues" evidence="6">
    <location>
        <begin position="1"/>
        <end position="14"/>
    </location>
</feature>
<gene>
    <name evidence="8" type="ORF">A1O9_03979</name>
</gene>
<comment type="caution">
    <text evidence="8">The sequence shown here is derived from an EMBL/GenBank/DDBJ whole genome shotgun (WGS) entry which is preliminary data.</text>
</comment>
<dbReference type="SUPFAM" id="SSF57701">
    <property type="entry name" value="Zn2/Cys6 DNA-binding domain"/>
    <property type="match status" value="1"/>
</dbReference>
<feature type="region of interest" description="Disordered" evidence="6">
    <location>
        <begin position="1"/>
        <end position="20"/>
    </location>
</feature>
<keyword evidence="4" id="KW-0804">Transcription</keyword>
<accession>A0A072PUC3</accession>
<dbReference type="GO" id="GO:0000435">
    <property type="term" value="P:positive regulation of transcription from RNA polymerase II promoter by galactose"/>
    <property type="evidence" value="ECO:0007669"/>
    <property type="project" value="TreeGrafter"/>
</dbReference>
<dbReference type="InterPro" id="IPR007219">
    <property type="entry name" value="XnlR_reg_dom"/>
</dbReference>
<protein>
    <recommendedName>
        <fullName evidence="7">Zn(2)-C6 fungal-type domain-containing protein</fullName>
    </recommendedName>
</protein>
<dbReference type="GeneID" id="25278912"/>
<dbReference type="AlphaFoldDB" id="A0A072PUC3"/>
<dbReference type="Gene3D" id="4.10.240.10">
    <property type="entry name" value="Zn(2)-C6 fungal-type DNA-binding domain"/>
    <property type="match status" value="1"/>
</dbReference>
<dbReference type="GO" id="GO:0008270">
    <property type="term" value="F:zinc ion binding"/>
    <property type="evidence" value="ECO:0007669"/>
    <property type="project" value="InterPro"/>
</dbReference>
<dbReference type="OrthoDB" id="2123952at2759"/>
<dbReference type="STRING" id="1182545.A0A072PUC3"/>
<dbReference type="SMART" id="SM00066">
    <property type="entry name" value="GAL4"/>
    <property type="match status" value="1"/>
</dbReference>
<dbReference type="EMBL" id="AMGV01000003">
    <property type="protein sequence ID" value="KEF59135.1"/>
    <property type="molecule type" value="Genomic_DNA"/>
</dbReference>
<dbReference type="InterPro" id="IPR036864">
    <property type="entry name" value="Zn2-C6_fun-type_DNA-bd_sf"/>
</dbReference>
<keyword evidence="5" id="KW-0539">Nucleus</keyword>
<dbReference type="Proteomes" id="UP000027920">
    <property type="component" value="Unassembled WGS sequence"/>
</dbReference>
<evidence type="ECO:0000256" key="5">
    <source>
        <dbReference type="ARBA" id="ARBA00023242"/>
    </source>
</evidence>
<evidence type="ECO:0000313" key="9">
    <source>
        <dbReference type="Proteomes" id="UP000027920"/>
    </source>
</evidence>
<feature type="region of interest" description="Disordered" evidence="6">
    <location>
        <begin position="102"/>
        <end position="134"/>
    </location>
</feature>
<dbReference type="CDD" id="cd12148">
    <property type="entry name" value="fungal_TF_MHR"/>
    <property type="match status" value="1"/>
</dbReference>
<dbReference type="PROSITE" id="PS00463">
    <property type="entry name" value="ZN2_CY6_FUNGAL_1"/>
    <property type="match status" value="1"/>
</dbReference>
<reference evidence="8 9" key="1">
    <citation type="submission" date="2013-03" db="EMBL/GenBank/DDBJ databases">
        <title>The Genome Sequence of Exophiala aquamarina CBS 119918.</title>
        <authorList>
            <consortium name="The Broad Institute Genomics Platform"/>
            <person name="Cuomo C."/>
            <person name="de Hoog S."/>
            <person name="Gorbushina A."/>
            <person name="Walker B."/>
            <person name="Young S.K."/>
            <person name="Zeng Q."/>
            <person name="Gargeya S."/>
            <person name="Fitzgerald M."/>
            <person name="Haas B."/>
            <person name="Abouelleil A."/>
            <person name="Allen A.W."/>
            <person name="Alvarado L."/>
            <person name="Arachchi H.M."/>
            <person name="Berlin A.M."/>
            <person name="Chapman S.B."/>
            <person name="Gainer-Dewar J."/>
            <person name="Goldberg J."/>
            <person name="Griggs A."/>
            <person name="Gujja S."/>
            <person name="Hansen M."/>
            <person name="Howarth C."/>
            <person name="Imamovic A."/>
            <person name="Ireland A."/>
            <person name="Larimer J."/>
            <person name="McCowan C."/>
            <person name="Murphy C."/>
            <person name="Pearson M."/>
            <person name="Poon T.W."/>
            <person name="Priest M."/>
            <person name="Roberts A."/>
            <person name="Saif S."/>
            <person name="Shea T."/>
            <person name="Sisk P."/>
            <person name="Sykes S."/>
            <person name="Wortman J."/>
            <person name="Nusbaum C."/>
            <person name="Birren B."/>
        </authorList>
    </citation>
    <scope>NUCLEOTIDE SEQUENCE [LARGE SCALE GENOMIC DNA]</scope>
    <source>
        <strain evidence="8 9">CBS 119918</strain>
    </source>
</reference>
<dbReference type="GO" id="GO:0006351">
    <property type="term" value="P:DNA-templated transcription"/>
    <property type="evidence" value="ECO:0007669"/>
    <property type="project" value="InterPro"/>
</dbReference>
<dbReference type="PANTHER" id="PTHR47424:SF5">
    <property type="entry name" value="ZN(II)2CYS6 TRANSCRIPTION FACTOR (EUROFUNG)"/>
    <property type="match status" value="1"/>
</dbReference>